<dbReference type="EMBL" id="VUNE01000004">
    <property type="protein sequence ID" value="MST62800.1"/>
    <property type="molecule type" value="Genomic_DNA"/>
</dbReference>
<reference evidence="1 2" key="1">
    <citation type="submission" date="2019-08" db="EMBL/GenBank/DDBJ databases">
        <title>In-depth cultivation of the pig gut microbiome towards novel bacterial diversity and tailored functional studies.</title>
        <authorList>
            <person name="Wylensek D."/>
            <person name="Hitch T.C.A."/>
            <person name="Clavel T."/>
        </authorList>
    </citation>
    <scope>NUCLEOTIDE SEQUENCE [LARGE SCALE GENOMIC DNA]</scope>
    <source>
        <strain evidence="1 2">WCA-SAB-591-4A-A</strain>
    </source>
</reference>
<sequence>MSSVLEYMTWRGDITFQVDRLNEVDNLIFSMLSYLNFGAPKNGISIKELSKKYFASRGMDDSKLQKEKSYSDMIVMVENLLRKAAKSDRFKDIILTEYISKYDEINQSQFCAMCFVIDEDNIFVAFRGTDDTILGFKEDFNMSFSTPVFGQIESVKYLKRIIESNSHKNIYVGGHSKGGNFAVYSVVGLPEKDRERIRCVFNNDGPGFSKEMIESDSYRDTVKKVSKILPVDSVVGILMYDNEQYSVVEAIGNNGFIQHNGMNWKVVGKSFVRAKKLSDESNRIDITLKTWLENLSHEERVIFVDEFYEIIKNSTNAVRTGDITNKKLKSAIKIIKEMSSLEQERREQLSSIFSLFLKTDFEMRTKKKKSILVKNKGRKIRFDRK</sequence>
<protein>
    <submittedName>
        <fullName evidence="1">DUF2974 domain-containing protein</fullName>
    </submittedName>
</protein>
<dbReference type="InterPro" id="IPR029058">
    <property type="entry name" value="AB_hydrolase_fold"/>
</dbReference>
<dbReference type="Proteomes" id="UP000440713">
    <property type="component" value="Unassembled WGS sequence"/>
</dbReference>
<accession>A0A6N7X1F7</accession>
<evidence type="ECO:0000313" key="1">
    <source>
        <dbReference type="EMBL" id="MST62800.1"/>
    </source>
</evidence>
<dbReference type="InterPro" id="IPR024499">
    <property type="entry name" value="Mbeg1-like"/>
</dbReference>
<dbReference type="RefSeq" id="WP_154538224.1">
    <property type="nucleotide sequence ID" value="NZ_VUNE01000004.1"/>
</dbReference>
<dbReference type="Gene3D" id="3.40.50.1820">
    <property type="entry name" value="alpha/beta hydrolase"/>
    <property type="match status" value="1"/>
</dbReference>
<organism evidence="1 2">
    <name type="scientific">Peptostreptococcus porci</name>
    <dbReference type="NCBI Taxonomy" id="2652282"/>
    <lineage>
        <taxon>Bacteria</taxon>
        <taxon>Bacillati</taxon>
        <taxon>Bacillota</taxon>
        <taxon>Clostridia</taxon>
        <taxon>Peptostreptococcales</taxon>
        <taxon>Peptostreptococcaceae</taxon>
        <taxon>Peptostreptococcus</taxon>
    </lineage>
</organism>
<dbReference type="Pfam" id="PF11187">
    <property type="entry name" value="Mbeg1-like"/>
    <property type="match status" value="1"/>
</dbReference>
<proteinExistence type="predicted"/>
<comment type="caution">
    <text evidence="1">The sequence shown here is derived from an EMBL/GenBank/DDBJ whole genome shotgun (WGS) entry which is preliminary data.</text>
</comment>
<gene>
    <name evidence="1" type="ORF">FYJ71_07445</name>
</gene>
<dbReference type="AlphaFoldDB" id="A0A6N7X1F7"/>
<name>A0A6N7X1F7_9FIRM</name>
<dbReference type="SUPFAM" id="SSF53474">
    <property type="entry name" value="alpha/beta-Hydrolases"/>
    <property type="match status" value="1"/>
</dbReference>
<keyword evidence="2" id="KW-1185">Reference proteome</keyword>
<evidence type="ECO:0000313" key="2">
    <source>
        <dbReference type="Proteomes" id="UP000440713"/>
    </source>
</evidence>